<reference evidence="1" key="1">
    <citation type="submission" date="2025-08" db="UniProtKB">
        <authorList>
            <consortium name="Ensembl"/>
        </authorList>
    </citation>
    <scope>IDENTIFICATION</scope>
</reference>
<keyword evidence="2" id="KW-1185">Reference proteome</keyword>
<evidence type="ECO:0000313" key="2">
    <source>
        <dbReference type="Proteomes" id="UP000694410"/>
    </source>
</evidence>
<proteinExistence type="predicted"/>
<reference evidence="1" key="2">
    <citation type="submission" date="2025-09" db="UniProtKB">
        <authorList>
            <consortium name="Ensembl"/>
        </authorList>
    </citation>
    <scope>IDENTIFICATION</scope>
</reference>
<protein>
    <submittedName>
        <fullName evidence="1">Uncharacterized protein</fullName>
    </submittedName>
</protein>
<dbReference type="Proteomes" id="UP000694410">
    <property type="component" value="Unplaced"/>
</dbReference>
<dbReference type="Ensembl" id="ENSCCET00000035603.1">
    <property type="protein sequence ID" value="ENSCCEP00000023586.1"/>
    <property type="gene ID" value="ENSCCEG00000021088.1"/>
</dbReference>
<sequence length="170" mass="18247">MPTQDFVLKKKRGDHHVPDAFLNILANQGHINSSGVQMSMPVCPCQCPDVCVHVQVSVSWCPYPCSCPSVRPGVCVPVSRCPCPGAPVPVSVSMSRCPGVCVPVSMSQCLCPSVRIPVSIPVSISPCPSVHVPLSRCPFHTVMKCHHPSGETKQLFSSTKQSCTAIWGRK</sequence>
<name>A0A8C0ZIN7_CYACU</name>
<evidence type="ECO:0000313" key="1">
    <source>
        <dbReference type="Ensembl" id="ENSCCEP00000023586.1"/>
    </source>
</evidence>
<accession>A0A8C0ZIN7</accession>
<organism evidence="1 2">
    <name type="scientific">Cyanistes caeruleus</name>
    <name type="common">Eurasian blue tit</name>
    <name type="synonym">Parus caeruleus</name>
    <dbReference type="NCBI Taxonomy" id="156563"/>
    <lineage>
        <taxon>Eukaryota</taxon>
        <taxon>Metazoa</taxon>
        <taxon>Chordata</taxon>
        <taxon>Craniata</taxon>
        <taxon>Vertebrata</taxon>
        <taxon>Euteleostomi</taxon>
        <taxon>Archelosauria</taxon>
        <taxon>Archosauria</taxon>
        <taxon>Dinosauria</taxon>
        <taxon>Saurischia</taxon>
        <taxon>Theropoda</taxon>
        <taxon>Coelurosauria</taxon>
        <taxon>Aves</taxon>
        <taxon>Neognathae</taxon>
        <taxon>Neoaves</taxon>
        <taxon>Telluraves</taxon>
        <taxon>Australaves</taxon>
        <taxon>Passeriformes</taxon>
        <taxon>Paridae</taxon>
        <taxon>Cyanistes</taxon>
    </lineage>
</organism>
<dbReference type="AlphaFoldDB" id="A0A8C0ZIN7"/>